<protein>
    <submittedName>
        <fullName evidence="3">RimK/LysX family protein</fullName>
    </submittedName>
</protein>
<comment type="caution">
    <text evidence="3">The sequence shown here is derived from an EMBL/GenBank/DDBJ whole genome shotgun (WGS) entry which is preliminary data.</text>
</comment>
<dbReference type="RefSeq" id="WP_309651400.1">
    <property type="nucleotide sequence ID" value="NZ_JARWAK010000002.1"/>
</dbReference>
<evidence type="ECO:0000256" key="1">
    <source>
        <dbReference type="SAM" id="MobiDB-lite"/>
    </source>
</evidence>
<accession>A0ABU1FYQ8</accession>
<sequence length="280" mass="30871">MPIRLSLLPLLAGSLLLGGCSVAPWDREPAVEPLTPGAFEARIDGLERRLAERCDTRRADLAQYRRDQLALTADVRELGHLLREARRDVAGLREDTPRAAAAGDCPTADARLDNKTLVGRSEWIGLPEVGTHLEARIDSGANTSSLSATEITPFERDGEDWVRFKLGLTDGDSVVERVRGEWIEAPVERRVRIVQATGEQSRPVIRLLMALGPLRESVEFTLSDRTHLDYPVLLGRRFLMDIAIIDVARRHVHDRPEFSAPPAADAGDAPETRDAETAAP</sequence>
<organism evidence="3 4">
    <name type="scientific">Halomonas koreensis</name>
    <dbReference type="NCBI Taxonomy" id="245385"/>
    <lineage>
        <taxon>Bacteria</taxon>
        <taxon>Pseudomonadati</taxon>
        <taxon>Pseudomonadota</taxon>
        <taxon>Gammaproteobacteria</taxon>
        <taxon>Oceanospirillales</taxon>
        <taxon>Halomonadaceae</taxon>
        <taxon>Halomonas</taxon>
    </lineage>
</organism>
<dbReference type="PANTHER" id="PTHR38037">
    <property type="entry name" value="ZN_PROTEASE DOMAIN-CONTAINING PROTEIN"/>
    <property type="match status" value="1"/>
</dbReference>
<proteinExistence type="predicted"/>
<dbReference type="InterPro" id="IPR008503">
    <property type="entry name" value="Asp_endopeptidase"/>
</dbReference>
<dbReference type="SUPFAM" id="SSF50630">
    <property type="entry name" value="Acid proteases"/>
    <property type="match status" value="1"/>
</dbReference>
<dbReference type="Proteomes" id="UP001264519">
    <property type="component" value="Unassembled WGS sequence"/>
</dbReference>
<dbReference type="Pfam" id="PF05618">
    <property type="entry name" value="Zn_protease"/>
    <property type="match status" value="1"/>
</dbReference>
<feature type="region of interest" description="Disordered" evidence="1">
    <location>
        <begin position="256"/>
        <end position="280"/>
    </location>
</feature>
<feature type="compositionally biased region" description="Basic and acidic residues" evidence="1">
    <location>
        <begin position="270"/>
        <end position="280"/>
    </location>
</feature>
<name>A0ABU1FYQ8_9GAMM</name>
<dbReference type="Gene3D" id="2.40.70.10">
    <property type="entry name" value="Acid Proteases"/>
    <property type="match status" value="1"/>
</dbReference>
<keyword evidence="4" id="KW-1185">Reference proteome</keyword>
<evidence type="ECO:0000259" key="2">
    <source>
        <dbReference type="Pfam" id="PF05618"/>
    </source>
</evidence>
<gene>
    <name evidence="3" type="ORF">QC818_03200</name>
</gene>
<dbReference type="PANTHER" id="PTHR38037:SF2">
    <property type="entry name" value="ATP-DEPENDENT ZINC PROTEASE DOMAIN-CONTAINING PROTEIN-RELATED"/>
    <property type="match status" value="1"/>
</dbReference>
<dbReference type="PROSITE" id="PS51257">
    <property type="entry name" value="PROKAR_LIPOPROTEIN"/>
    <property type="match status" value="1"/>
</dbReference>
<dbReference type="InterPro" id="IPR021109">
    <property type="entry name" value="Peptidase_aspartic_dom_sf"/>
</dbReference>
<evidence type="ECO:0000313" key="3">
    <source>
        <dbReference type="EMBL" id="MDR5865800.1"/>
    </source>
</evidence>
<evidence type="ECO:0000313" key="4">
    <source>
        <dbReference type="Proteomes" id="UP001264519"/>
    </source>
</evidence>
<feature type="domain" description="Retropepsin-like aspartic endopeptidase" evidence="2">
    <location>
        <begin position="118"/>
        <end position="255"/>
    </location>
</feature>
<dbReference type="EMBL" id="JARWAK010000002">
    <property type="protein sequence ID" value="MDR5865800.1"/>
    <property type="molecule type" value="Genomic_DNA"/>
</dbReference>
<reference evidence="3 4" key="1">
    <citation type="submission" date="2023-04" db="EMBL/GenBank/DDBJ databases">
        <title>A long-awaited taxogenomic arrangement of the family Halomonadaceae.</title>
        <authorList>
            <person name="De La Haba R."/>
            <person name="Chuvochina M."/>
            <person name="Wittouck S."/>
            <person name="Arahal D.R."/>
            <person name="Sanchez-Porro C."/>
            <person name="Hugenholtz P."/>
            <person name="Ventosa A."/>
        </authorList>
    </citation>
    <scope>NUCLEOTIDE SEQUENCE [LARGE SCALE GENOMIC DNA]</scope>
    <source>
        <strain evidence="3 4">DSM 23530</strain>
    </source>
</reference>
<feature type="compositionally biased region" description="Low complexity" evidence="1">
    <location>
        <begin position="260"/>
        <end position="269"/>
    </location>
</feature>